<name>A0A5D1ZXP0_GOSDA</name>
<organism evidence="1 2">
    <name type="scientific">Gossypium darwinii</name>
    <name type="common">Darwin's cotton</name>
    <name type="synonym">Gossypium barbadense var. darwinii</name>
    <dbReference type="NCBI Taxonomy" id="34276"/>
    <lineage>
        <taxon>Eukaryota</taxon>
        <taxon>Viridiplantae</taxon>
        <taxon>Streptophyta</taxon>
        <taxon>Embryophyta</taxon>
        <taxon>Tracheophyta</taxon>
        <taxon>Spermatophyta</taxon>
        <taxon>Magnoliopsida</taxon>
        <taxon>eudicotyledons</taxon>
        <taxon>Gunneridae</taxon>
        <taxon>Pentapetalae</taxon>
        <taxon>rosids</taxon>
        <taxon>malvids</taxon>
        <taxon>Malvales</taxon>
        <taxon>Malvaceae</taxon>
        <taxon>Malvoideae</taxon>
        <taxon>Gossypium</taxon>
    </lineage>
</organism>
<dbReference type="Proteomes" id="UP000323506">
    <property type="component" value="Chromosome D13"/>
</dbReference>
<sequence>MQALWPRRLKAASKLIFTNSGFDGCQLFNSIRLTVCYRISRSSLTLMNPLMSFCSNSTKNTCKKSTLCIGVMLKKLGNPLRAILHDMGIGFNFTCTSRTKSRISHSSIVYNT</sequence>
<evidence type="ECO:0000313" key="1">
    <source>
        <dbReference type="EMBL" id="TYG37347.1"/>
    </source>
</evidence>
<accession>A0A5D1ZXP0</accession>
<evidence type="ECO:0000313" key="2">
    <source>
        <dbReference type="Proteomes" id="UP000323506"/>
    </source>
</evidence>
<dbReference type="EMBL" id="CM017713">
    <property type="protein sequence ID" value="TYG37347.1"/>
    <property type="molecule type" value="Genomic_DNA"/>
</dbReference>
<reference evidence="1 2" key="1">
    <citation type="submission" date="2019-06" db="EMBL/GenBank/DDBJ databases">
        <title>WGS assembly of Gossypium darwinii.</title>
        <authorList>
            <person name="Chen Z.J."/>
            <person name="Sreedasyam A."/>
            <person name="Ando A."/>
            <person name="Song Q."/>
            <person name="De L."/>
            <person name="Hulse-Kemp A."/>
            <person name="Ding M."/>
            <person name="Ye W."/>
            <person name="Kirkbride R."/>
            <person name="Jenkins J."/>
            <person name="Plott C."/>
            <person name="Lovell J."/>
            <person name="Lin Y.-M."/>
            <person name="Vaughn R."/>
            <person name="Liu B."/>
            <person name="Li W."/>
            <person name="Simpson S."/>
            <person name="Scheffler B."/>
            <person name="Saski C."/>
            <person name="Grover C."/>
            <person name="Hu G."/>
            <person name="Conover J."/>
            <person name="Carlson J."/>
            <person name="Shu S."/>
            <person name="Boston L."/>
            <person name="Williams M."/>
            <person name="Peterson D."/>
            <person name="Mcgee K."/>
            <person name="Jones D."/>
            <person name="Wendel J."/>
            <person name="Stelly D."/>
            <person name="Grimwood J."/>
            <person name="Schmutz J."/>
        </authorList>
    </citation>
    <scope>NUCLEOTIDE SEQUENCE [LARGE SCALE GENOMIC DNA]</scope>
    <source>
        <strain evidence="1">1808015.09</strain>
    </source>
</reference>
<dbReference type="AlphaFoldDB" id="A0A5D1ZXP0"/>
<gene>
    <name evidence="1" type="ORF">ES288_D13G134400v1</name>
</gene>
<proteinExistence type="predicted"/>
<protein>
    <submittedName>
        <fullName evidence="1">Uncharacterized protein</fullName>
    </submittedName>
</protein>
<keyword evidence="2" id="KW-1185">Reference proteome</keyword>